<dbReference type="AlphaFoldDB" id="A0A482X5K9"/>
<keyword evidence="6 9" id="KW-0472">Membrane</keyword>
<feature type="transmembrane region" description="Helical" evidence="9">
    <location>
        <begin position="191"/>
        <end position="212"/>
    </location>
</feature>
<dbReference type="OrthoDB" id="297496at2759"/>
<feature type="domain" description="Potassium channel" evidence="10">
    <location>
        <begin position="28"/>
        <end position="65"/>
    </location>
</feature>
<organism evidence="11 12">
    <name type="scientific">Laodelphax striatellus</name>
    <name type="common">Small brown planthopper</name>
    <name type="synonym">Delphax striatella</name>
    <dbReference type="NCBI Taxonomy" id="195883"/>
    <lineage>
        <taxon>Eukaryota</taxon>
        <taxon>Metazoa</taxon>
        <taxon>Ecdysozoa</taxon>
        <taxon>Arthropoda</taxon>
        <taxon>Hexapoda</taxon>
        <taxon>Insecta</taxon>
        <taxon>Pterygota</taxon>
        <taxon>Neoptera</taxon>
        <taxon>Paraneoptera</taxon>
        <taxon>Hemiptera</taxon>
        <taxon>Auchenorrhyncha</taxon>
        <taxon>Fulgoroidea</taxon>
        <taxon>Delphacidae</taxon>
        <taxon>Criomorphinae</taxon>
        <taxon>Laodelphax</taxon>
    </lineage>
</organism>
<gene>
    <name evidence="11" type="ORF">LSTR_LSTR007981</name>
</gene>
<evidence type="ECO:0000256" key="7">
    <source>
        <dbReference type="ARBA" id="ARBA00023303"/>
    </source>
</evidence>
<dbReference type="GO" id="GO:0030322">
    <property type="term" value="P:stabilization of membrane potential"/>
    <property type="evidence" value="ECO:0007669"/>
    <property type="project" value="TreeGrafter"/>
</dbReference>
<evidence type="ECO:0000313" key="11">
    <source>
        <dbReference type="EMBL" id="RZF40690.1"/>
    </source>
</evidence>
<keyword evidence="3 9" id="KW-0812">Transmembrane</keyword>
<name>A0A482X5K9_LAOST</name>
<comment type="caution">
    <text evidence="11">The sequence shown here is derived from an EMBL/GenBank/DDBJ whole genome shotgun (WGS) entry which is preliminary data.</text>
</comment>
<evidence type="ECO:0000256" key="9">
    <source>
        <dbReference type="SAM" id="Phobius"/>
    </source>
</evidence>
<dbReference type="InParanoid" id="A0A482X5K9"/>
<feature type="transmembrane region" description="Helical" evidence="9">
    <location>
        <begin position="219"/>
        <end position="236"/>
    </location>
</feature>
<comment type="subcellular location">
    <subcellularLocation>
        <location evidence="1">Membrane</location>
        <topology evidence="1">Multi-pass membrane protein</topology>
    </subcellularLocation>
</comment>
<evidence type="ECO:0000313" key="12">
    <source>
        <dbReference type="Proteomes" id="UP000291343"/>
    </source>
</evidence>
<sequence length="340" mass="38272">MKIRIRRQEEKKEEEEDRRRREEEDRSFGSFGPKTAVGKAVTMGYAALGIPLMLIYLTSMGTLLSDCARGVFTRSLCCCLCSNCGYCCYDENRMMEKERRMRRKREMREQERHQMEPFYVRSPSTTFTTTTTSATTNNIHSPTNRLQENTALDNLKLAPGTSTPMATPSSDVLANYDSNSTLNGNSGGHCLAPILLSLIVITIYLCGGAVILCRLEKSWTYLDSLFFCFMTLSTIGSGDTIPSRLLCSNKKSTDLTIWFCSVYIIVGMALTAMSFNIFYCEIVKKFRRRRSSPRNSELNVKAALKTTDKNNISVVDGDLLTNTTTTSYSVNNSFDFITNS</sequence>
<evidence type="ECO:0000256" key="3">
    <source>
        <dbReference type="ARBA" id="ARBA00022692"/>
    </source>
</evidence>
<evidence type="ECO:0000256" key="2">
    <source>
        <dbReference type="ARBA" id="ARBA00022448"/>
    </source>
</evidence>
<feature type="region of interest" description="Disordered" evidence="8">
    <location>
        <begin position="1"/>
        <end position="30"/>
    </location>
</feature>
<reference evidence="11 12" key="1">
    <citation type="journal article" date="2017" name="Gigascience">
        <title>Genome sequence of the small brown planthopper, Laodelphax striatellus.</title>
        <authorList>
            <person name="Zhu J."/>
            <person name="Jiang F."/>
            <person name="Wang X."/>
            <person name="Yang P."/>
            <person name="Bao Y."/>
            <person name="Zhao W."/>
            <person name="Wang W."/>
            <person name="Lu H."/>
            <person name="Wang Q."/>
            <person name="Cui N."/>
            <person name="Li J."/>
            <person name="Chen X."/>
            <person name="Luo L."/>
            <person name="Yu J."/>
            <person name="Kang L."/>
            <person name="Cui F."/>
        </authorList>
    </citation>
    <scope>NUCLEOTIDE SEQUENCE [LARGE SCALE GENOMIC DNA]</scope>
    <source>
        <strain evidence="11">Lst14</strain>
    </source>
</reference>
<accession>A0A482X5K9</accession>
<keyword evidence="4 9" id="KW-1133">Transmembrane helix</keyword>
<proteinExistence type="predicted"/>
<dbReference type="Proteomes" id="UP000291343">
    <property type="component" value="Unassembled WGS sequence"/>
</dbReference>
<evidence type="ECO:0000256" key="5">
    <source>
        <dbReference type="ARBA" id="ARBA00023065"/>
    </source>
</evidence>
<keyword evidence="5" id="KW-0406">Ion transport</keyword>
<feature type="compositionally biased region" description="Basic and acidic residues" evidence="8">
    <location>
        <begin position="1"/>
        <end position="27"/>
    </location>
</feature>
<evidence type="ECO:0000256" key="8">
    <source>
        <dbReference type="SAM" id="MobiDB-lite"/>
    </source>
</evidence>
<dbReference type="EMBL" id="QKKF02017834">
    <property type="protein sequence ID" value="RZF40690.1"/>
    <property type="molecule type" value="Genomic_DNA"/>
</dbReference>
<keyword evidence="2" id="KW-0813">Transport</keyword>
<dbReference type="InterPro" id="IPR013099">
    <property type="entry name" value="K_chnl_dom"/>
</dbReference>
<keyword evidence="7" id="KW-0407">Ion channel</keyword>
<dbReference type="SUPFAM" id="SSF81324">
    <property type="entry name" value="Voltage-gated potassium channels"/>
    <property type="match status" value="2"/>
</dbReference>
<dbReference type="PANTHER" id="PTHR11003:SF257">
    <property type="entry name" value="POTASSIUM CHANNEL DOMAIN-CONTAINING PROTEIN"/>
    <property type="match status" value="1"/>
</dbReference>
<dbReference type="GO" id="GO:0005886">
    <property type="term" value="C:plasma membrane"/>
    <property type="evidence" value="ECO:0007669"/>
    <property type="project" value="TreeGrafter"/>
</dbReference>
<feature type="transmembrane region" description="Helical" evidence="9">
    <location>
        <begin position="256"/>
        <end position="280"/>
    </location>
</feature>
<feature type="domain" description="Potassium channel" evidence="10">
    <location>
        <begin position="199"/>
        <end position="278"/>
    </location>
</feature>
<feature type="transmembrane region" description="Helical" evidence="9">
    <location>
        <begin position="36"/>
        <end position="57"/>
    </location>
</feature>
<evidence type="ECO:0000256" key="6">
    <source>
        <dbReference type="ARBA" id="ARBA00023136"/>
    </source>
</evidence>
<protein>
    <recommendedName>
        <fullName evidence="10">Potassium channel domain-containing protein</fullName>
    </recommendedName>
</protein>
<evidence type="ECO:0000259" key="10">
    <source>
        <dbReference type="Pfam" id="PF07885"/>
    </source>
</evidence>
<dbReference type="PANTHER" id="PTHR11003">
    <property type="entry name" value="POTASSIUM CHANNEL, SUBFAMILY K"/>
    <property type="match status" value="1"/>
</dbReference>
<evidence type="ECO:0000256" key="1">
    <source>
        <dbReference type="ARBA" id="ARBA00004141"/>
    </source>
</evidence>
<dbReference type="Gene3D" id="1.10.287.70">
    <property type="match status" value="1"/>
</dbReference>
<dbReference type="GO" id="GO:0022841">
    <property type="term" value="F:potassium ion leak channel activity"/>
    <property type="evidence" value="ECO:0007669"/>
    <property type="project" value="TreeGrafter"/>
</dbReference>
<evidence type="ECO:0000256" key="4">
    <source>
        <dbReference type="ARBA" id="ARBA00022989"/>
    </source>
</evidence>
<dbReference type="STRING" id="195883.A0A482X5K9"/>
<dbReference type="Pfam" id="PF07885">
    <property type="entry name" value="Ion_trans_2"/>
    <property type="match status" value="2"/>
</dbReference>
<dbReference type="InterPro" id="IPR003280">
    <property type="entry name" value="2pore_dom_K_chnl"/>
</dbReference>
<dbReference type="GO" id="GO:0015271">
    <property type="term" value="F:outward rectifier potassium channel activity"/>
    <property type="evidence" value="ECO:0007669"/>
    <property type="project" value="TreeGrafter"/>
</dbReference>
<keyword evidence="12" id="KW-1185">Reference proteome</keyword>